<dbReference type="InterPro" id="IPR014044">
    <property type="entry name" value="CAP_dom"/>
</dbReference>
<dbReference type="Gene3D" id="3.40.33.10">
    <property type="entry name" value="CAP"/>
    <property type="match status" value="2"/>
</dbReference>
<dbReference type="Pfam" id="PF00188">
    <property type="entry name" value="CAP"/>
    <property type="match status" value="2"/>
</dbReference>
<evidence type="ECO:0000256" key="2">
    <source>
        <dbReference type="SAM" id="SignalP"/>
    </source>
</evidence>
<dbReference type="GO" id="GO:0005576">
    <property type="term" value="C:extracellular region"/>
    <property type="evidence" value="ECO:0007669"/>
    <property type="project" value="UniProtKB-SubCell"/>
</dbReference>
<dbReference type="InterPro" id="IPR035940">
    <property type="entry name" value="CAP_sf"/>
</dbReference>
<dbReference type="EMBL" id="OU963864">
    <property type="protein sequence ID" value="CAH0386959.1"/>
    <property type="molecule type" value="Genomic_DNA"/>
</dbReference>
<proteinExistence type="predicted"/>
<feature type="chain" id="PRO_5040247088" description="SCP domain-containing protein" evidence="2">
    <location>
        <begin position="29"/>
        <end position="444"/>
    </location>
</feature>
<evidence type="ECO:0000313" key="5">
    <source>
        <dbReference type="Proteomes" id="UP001152759"/>
    </source>
</evidence>
<evidence type="ECO:0000256" key="1">
    <source>
        <dbReference type="SAM" id="MobiDB-lite"/>
    </source>
</evidence>
<gene>
    <name evidence="4" type="ORF">BEMITA_LOCUS6021</name>
</gene>
<protein>
    <recommendedName>
        <fullName evidence="3">SCP domain-containing protein</fullName>
    </recommendedName>
</protein>
<accession>A0A9P0A9L6</accession>
<dbReference type="PANTHER" id="PTHR31157">
    <property type="entry name" value="SCP DOMAIN-CONTAINING PROTEIN"/>
    <property type="match status" value="1"/>
</dbReference>
<name>A0A9P0A9L6_BEMTA</name>
<dbReference type="PANTHER" id="PTHR31157:SF1">
    <property type="entry name" value="SCP DOMAIN-CONTAINING PROTEIN"/>
    <property type="match status" value="1"/>
</dbReference>
<feature type="compositionally biased region" description="Low complexity" evidence="1">
    <location>
        <begin position="148"/>
        <end position="186"/>
    </location>
</feature>
<organism evidence="4 5">
    <name type="scientific">Bemisia tabaci</name>
    <name type="common">Sweetpotato whitefly</name>
    <name type="synonym">Aleurodes tabaci</name>
    <dbReference type="NCBI Taxonomy" id="7038"/>
    <lineage>
        <taxon>Eukaryota</taxon>
        <taxon>Metazoa</taxon>
        <taxon>Ecdysozoa</taxon>
        <taxon>Arthropoda</taxon>
        <taxon>Hexapoda</taxon>
        <taxon>Insecta</taxon>
        <taxon>Pterygota</taxon>
        <taxon>Neoptera</taxon>
        <taxon>Paraneoptera</taxon>
        <taxon>Hemiptera</taxon>
        <taxon>Sternorrhyncha</taxon>
        <taxon>Aleyrodoidea</taxon>
        <taxon>Aleyrodidae</taxon>
        <taxon>Aleyrodinae</taxon>
        <taxon>Bemisia</taxon>
    </lineage>
</organism>
<feature type="compositionally biased region" description="Low complexity" evidence="1">
    <location>
        <begin position="99"/>
        <end position="112"/>
    </location>
</feature>
<dbReference type="CDD" id="cd05379">
    <property type="entry name" value="CAP_bacterial"/>
    <property type="match status" value="2"/>
</dbReference>
<dbReference type="AlphaFoldDB" id="A0A9P0A9L6"/>
<feature type="domain" description="SCP" evidence="3">
    <location>
        <begin position="322"/>
        <end position="438"/>
    </location>
</feature>
<dbReference type="KEGG" id="btab:109043392"/>
<evidence type="ECO:0000313" key="4">
    <source>
        <dbReference type="EMBL" id="CAH0386959.1"/>
    </source>
</evidence>
<sequence length="444" mass="49334">MKATKNLFSPMLPVLTIFILVFASSIHGQPPFTRSFSRGSITVMENGKEPRTTEMPPQMLQQIFSNLRGPGMRNGMGIPHPLLNGQGMPGLSRSNSGNRTPLSPSRSPSRSYSGHRMASPVQSPMSSPYRRPPGSPQGGRQSPRRWHSQPQSFQHSPSFRSQSFRPGWSPSVSRQSSPSQPQGPAQMARRVIQLVNAKRAANGLQPLAENQKLDMLATTKSRDMRDNGLKSPAVRDSQDMMTAVGIRWLSMGENIAAGPRTPEQVMNLWMNSPGNRKHILNPKFAEIGVGYVEGDPNGPYWTQMLLLQATSIDPAECRRRVVELVNIERRKAGLAPLKENPKVSKLATMKSADMRDLDYVEHESPTYGGVSKMMTTYGVNWQGAGENIAAGQDTPEEVMDGWMNSPGHRKNIMSPLFTEIGVGYEEGGRLHKYWTQMFLKPMRR</sequence>
<evidence type="ECO:0000259" key="3">
    <source>
        <dbReference type="Pfam" id="PF00188"/>
    </source>
</evidence>
<reference evidence="4" key="1">
    <citation type="submission" date="2021-12" db="EMBL/GenBank/DDBJ databases">
        <authorList>
            <person name="King R."/>
        </authorList>
    </citation>
    <scope>NUCLEOTIDE SEQUENCE</scope>
</reference>
<dbReference type="Proteomes" id="UP001152759">
    <property type="component" value="Chromosome 3"/>
</dbReference>
<feature type="domain" description="SCP" evidence="3">
    <location>
        <begin position="193"/>
        <end position="304"/>
    </location>
</feature>
<feature type="region of interest" description="Disordered" evidence="1">
    <location>
        <begin position="216"/>
        <end position="236"/>
    </location>
</feature>
<dbReference type="SUPFAM" id="SSF55797">
    <property type="entry name" value="PR-1-like"/>
    <property type="match status" value="2"/>
</dbReference>
<feature type="signal peptide" evidence="2">
    <location>
        <begin position="1"/>
        <end position="28"/>
    </location>
</feature>
<feature type="region of interest" description="Disordered" evidence="1">
    <location>
        <begin position="68"/>
        <end position="187"/>
    </location>
</feature>
<keyword evidence="2" id="KW-0732">Signal</keyword>
<keyword evidence="5" id="KW-1185">Reference proteome</keyword>